<gene>
    <name evidence="11" type="ORF">ACFQJ7_01040</name>
</gene>
<dbReference type="AlphaFoldDB" id="A0ABD5X612"/>
<evidence type="ECO:0000313" key="12">
    <source>
        <dbReference type="Proteomes" id="UP001596414"/>
    </source>
</evidence>
<evidence type="ECO:0000256" key="4">
    <source>
        <dbReference type="ARBA" id="ARBA00022827"/>
    </source>
</evidence>
<dbReference type="Pfam" id="PF02754">
    <property type="entry name" value="CCG"/>
    <property type="match status" value="1"/>
</dbReference>
<feature type="compositionally biased region" description="Basic and acidic residues" evidence="8">
    <location>
        <begin position="11"/>
        <end position="24"/>
    </location>
</feature>
<evidence type="ECO:0000256" key="5">
    <source>
        <dbReference type="ARBA" id="ARBA00022946"/>
    </source>
</evidence>
<evidence type="ECO:0000313" key="11">
    <source>
        <dbReference type="EMBL" id="MFC7124630.1"/>
    </source>
</evidence>
<evidence type="ECO:0000256" key="1">
    <source>
        <dbReference type="ARBA" id="ARBA00001974"/>
    </source>
</evidence>
<evidence type="ECO:0000259" key="9">
    <source>
        <dbReference type="PROSITE" id="PS51379"/>
    </source>
</evidence>
<dbReference type="Gene3D" id="3.30.70.2740">
    <property type="match status" value="1"/>
</dbReference>
<keyword evidence="3" id="KW-0285">Flavoprotein</keyword>
<comment type="caution">
    <text evidence="11">The sequence shown here is derived from an EMBL/GenBank/DDBJ whole genome shotgun (WGS) entry which is preliminary data.</text>
</comment>
<dbReference type="PROSITE" id="PS51379">
    <property type="entry name" value="4FE4S_FER_2"/>
    <property type="match status" value="1"/>
</dbReference>
<feature type="domain" description="FAD-binding PCMH-type" evidence="10">
    <location>
        <begin position="82"/>
        <end position="320"/>
    </location>
</feature>
<dbReference type="Gene3D" id="3.30.465.10">
    <property type="match status" value="1"/>
</dbReference>
<dbReference type="PANTHER" id="PTHR11748:SF111">
    <property type="entry name" value="D-LACTATE DEHYDROGENASE, MITOCHONDRIAL-RELATED"/>
    <property type="match status" value="1"/>
</dbReference>
<dbReference type="SUPFAM" id="SSF46548">
    <property type="entry name" value="alpha-helical ferredoxin"/>
    <property type="match status" value="1"/>
</dbReference>
<dbReference type="Gene3D" id="3.30.43.10">
    <property type="entry name" value="Uridine Diphospho-n-acetylenolpyruvylglucosamine Reductase, domain 2"/>
    <property type="match status" value="1"/>
</dbReference>
<evidence type="ECO:0000256" key="8">
    <source>
        <dbReference type="SAM" id="MobiDB-lite"/>
    </source>
</evidence>
<sequence>MSDTQTEDPIAESRGDPEVERGEESVAPPPHDPASESRSNYDYESRDVENPELLAALDARVDGEVRFDTYTRSLYATDASAYQQLPIGVVAPTSTADVQAVMSYCSTKGVPVLPRGGGTSLAGQAVNEAVVLDFKKEMDAVLDVDPENRTVRAEPGVTLARLNDRLEEHDLKYAPDPAWGDKSVLGGCIGNNSTGAHSLKYHKADGYLESVEAVLADGTVTELGWVDLDDLHERAEAVGDGEDADIEERIYAEVSRILREDREEIEARYPDLTRNVSGYNLDKLVEDAGEHGAVNLGRLLAGSEGTLAIVTAATVSLEPIPESKAAVLLTYDHVLDAVADVAPILEHDPAAVEVMDDVFLDLAAERPEFESVVGLLPDGTDSTLLVEFYADSPADGKQKVADLLADRLPGHETPVTPAEGAADRSDAPRRAVDALEAYDPDRQAKFWKMRKAGLPILLSRTGDEKHWAFVEDTAIPAQHLDDYVADLQELFEKHDSFSSYYAHAGPGVLHIRPLLNLKAEDGVETMTTISDAVTDLVIEYDGSVSGEHGDGRARTRYNRKLYGDRLWETFRDLKTAFDPDWLLNPGSVCGEFDPAEQLRFDSEYQFDATFEPSMNWDNENGFQGMVELCHGCGGCTGHQETTGGVMCPTYRAADEEMLSTRGRANALRQAMSGDLPEDPTNNEFTQEVLDLCIGCKGCRKDCPSGVDMAKLKAEVKHEHHQEAGIPLRDRFFANVETLYSLGSAFAPLSNWVTSMPGSGVLAEKILGIARERDLPTFKRETLQKWADGRTPVVPAQSTEKHVLLVADPYTNYTQPEVGKAAVRALEATGVHVQVPDDVGDSGRPAHSKSMLDKARATARKNVNTLTPRVNEGWDIVTVEPSDAVMYQLDYCDLLSGEDVETVAANTYGVMEYIDTYKLYEQLPGADGEMLTYHGHCQQKATTKDHHAVNALEQVGFEVDELDSTCCGMAGSFGYEAEHYSMSTAIASLLFDQVADSPGDRVVAPGTSCRTQLLDCDDVEGKPPHPIEAFESAIEQ</sequence>
<dbReference type="EMBL" id="JBHSZQ010000001">
    <property type="protein sequence ID" value="MFC7124630.1"/>
    <property type="molecule type" value="Genomic_DNA"/>
</dbReference>
<feature type="region of interest" description="Disordered" evidence="8">
    <location>
        <begin position="409"/>
        <end position="428"/>
    </location>
</feature>
<dbReference type="InterPro" id="IPR016169">
    <property type="entry name" value="FAD-bd_PCMH_sub2"/>
</dbReference>
<dbReference type="InterPro" id="IPR016166">
    <property type="entry name" value="FAD-bd_PCMH"/>
</dbReference>
<dbReference type="GO" id="GO:0004458">
    <property type="term" value="F:D-lactate dehydrogenase (cytochrome) activity"/>
    <property type="evidence" value="ECO:0007669"/>
    <property type="project" value="UniProtKB-EC"/>
</dbReference>
<evidence type="ECO:0000256" key="2">
    <source>
        <dbReference type="ARBA" id="ARBA00008000"/>
    </source>
</evidence>
<feature type="domain" description="4Fe-4S ferredoxin-type" evidence="9">
    <location>
        <begin position="682"/>
        <end position="714"/>
    </location>
</feature>
<protein>
    <recommendedName>
        <fullName evidence="7">D-lactate dehydrogenase (cytochrome)</fullName>
        <ecNumber evidence="7">1.1.2.4</ecNumber>
    </recommendedName>
</protein>
<dbReference type="PANTHER" id="PTHR11748">
    <property type="entry name" value="D-LACTATE DEHYDROGENASE"/>
    <property type="match status" value="1"/>
</dbReference>
<evidence type="ECO:0000256" key="7">
    <source>
        <dbReference type="ARBA" id="ARBA00038897"/>
    </source>
</evidence>
<dbReference type="InterPro" id="IPR017896">
    <property type="entry name" value="4Fe4S_Fe-S-bd"/>
</dbReference>
<dbReference type="InterPro" id="IPR006094">
    <property type="entry name" value="Oxid_FAD_bind_N"/>
</dbReference>
<evidence type="ECO:0000256" key="6">
    <source>
        <dbReference type="ARBA" id="ARBA00023002"/>
    </source>
</evidence>
<dbReference type="InterPro" id="IPR004113">
    <property type="entry name" value="FAD-bd_oxidored_4_C"/>
</dbReference>
<dbReference type="EC" id="1.1.2.4" evidence="7"/>
<evidence type="ECO:0000256" key="3">
    <source>
        <dbReference type="ARBA" id="ARBA00022630"/>
    </source>
</evidence>
<evidence type="ECO:0000259" key="10">
    <source>
        <dbReference type="PROSITE" id="PS51387"/>
    </source>
</evidence>
<dbReference type="Pfam" id="PF13183">
    <property type="entry name" value="Fer4_8"/>
    <property type="match status" value="1"/>
</dbReference>
<feature type="region of interest" description="Disordered" evidence="8">
    <location>
        <begin position="1"/>
        <end position="46"/>
    </location>
</feature>
<dbReference type="InterPro" id="IPR004017">
    <property type="entry name" value="Cys_rich_dom"/>
</dbReference>
<keyword evidence="5" id="KW-0809">Transit peptide</keyword>
<name>A0ABD5X612_9EURY</name>
<dbReference type="Pfam" id="PF02913">
    <property type="entry name" value="FAD-oxidase_C"/>
    <property type="match status" value="1"/>
</dbReference>
<dbReference type="Pfam" id="PF01565">
    <property type="entry name" value="FAD_binding_4"/>
    <property type="match status" value="1"/>
</dbReference>
<dbReference type="Gene3D" id="1.10.1060.10">
    <property type="entry name" value="Alpha-helical ferredoxin"/>
    <property type="match status" value="1"/>
</dbReference>
<dbReference type="InterPro" id="IPR009051">
    <property type="entry name" value="Helical_ferredxn"/>
</dbReference>
<proteinExistence type="inferred from homology"/>
<dbReference type="SUPFAM" id="SSF55103">
    <property type="entry name" value="FAD-linked oxidases, C-terminal domain"/>
    <property type="match status" value="1"/>
</dbReference>
<comment type="similarity">
    <text evidence="2">Belongs to the FAD-binding oxidoreductase/transferase type 4 family.</text>
</comment>
<dbReference type="InterPro" id="IPR016164">
    <property type="entry name" value="FAD-linked_Oxase-like_C"/>
</dbReference>
<dbReference type="Proteomes" id="UP001596414">
    <property type="component" value="Unassembled WGS sequence"/>
</dbReference>
<keyword evidence="6" id="KW-0560">Oxidoreductase</keyword>
<dbReference type="InterPro" id="IPR036318">
    <property type="entry name" value="FAD-bd_PCMH-like_sf"/>
</dbReference>
<feature type="compositionally biased region" description="Basic and acidic residues" evidence="8">
    <location>
        <begin position="33"/>
        <end position="46"/>
    </location>
</feature>
<dbReference type="InterPro" id="IPR016167">
    <property type="entry name" value="FAD-bd_PCMH_sub1"/>
</dbReference>
<dbReference type="RefSeq" id="WP_267637657.1">
    <property type="nucleotide sequence ID" value="NZ_JAODIY010000010.1"/>
</dbReference>
<accession>A0ABD5X612</accession>
<feature type="compositionally biased region" description="Acidic residues" evidence="8">
    <location>
        <begin position="1"/>
        <end position="10"/>
    </location>
</feature>
<keyword evidence="4" id="KW-0274">FAD</keyword>
<comment type="cofactor">
    <cofactor evidence="1">
        <name>FAD</name>
        <dbReference type="ChEBI" id="CHEBI:57692"/>
    </cofactor>
</comment>
<dbReference type="PROSITE" id="PS00198">
    <property type="entry name" value="4FE4S_FER_1"/>
    <property type="match status" value="1"/>
</dbReference>
<dbReference type="PROSITE" id="PS51387">
    <property type="entry name" value="FAD_PCMH"/>
    <property type="match status" value="1"/>
</dbReference>
<reference evidence="11 12" key="1">
    <citation type="journal article" date="2014" name="Int. J. Syst. Evol. Microbiol.">
        <title>Complete genome sequence of Corynebacterium casei LMG S-19264T (=DSM 44701T), isolated from a smear-ripened cheese.</title>
        <authorList>
            <consortium name="US DOE Joint Genome Institute (JGI-PGF)"/>
            <person name="Walter F."/>
            <person name="Albersmeier A."/>
            <person name="Kalinowski J."/>
            <person name="Ruckert C."/>
        </authorList>
    </citation>
    <scope>NUCLEOTIDE SEQUENCE [LARGE SCALE GENOMIC DNA]</scope>
    <source>
        <strain evidence="11 12">CGMCC 4.7215</strain>
    </source>
</reference>
<organism evidence="11 12">
    <name type="scientific">Halovenus rubra</name>
    <dbReference type="NCBI Taxonomy" id="869890"/>
    <lineage>
        <taxon>Archaea</taxon>
        <taxon>Methanobacteriati</taxon>
        <taxon>Methanobacteriota</taxon>
        <taxon>Stenosarchaea group</taxon>
        <taxon>Halobacteria</taxon>
        <taxon>Halobacteriales</taxon>
        <taxon>Haloarculaceae</taxon>
        <taxon>Halovenus</taxon>
    </lineage>
</organism>
<dbReference type="InterPro" id="IPR017900">
    <property type="entry name" value="4Fe4S_Fe_S_CS"/>
</dbReference>
<dbReference type="SUPFAM" id="SSF56176">
    <property type="entry name" value="FAD-binding/transporter-associated domain-like"/>
    <property type="match status" value="1"/>
</dbReference>